<gene>
    <name evidence="2" type="ORF">GCM10009716_00570</name>
</gene>
<proteinExistence type="predicted"/>
<evidence type="ECO:0000313" key="3">
    <source>
        <dbReference type="Proteomes" id="UP001501303"/>
    </source>
</evidence>
<evidence type="ECO:0000313" key="2">
    <source>
        <dbReference type="EMBL" id="GAA1894582.1"/>
    </source>
</evidence>
<feature type="region of interest" description="Disordered" evidence="1">
    <location>
        <begin position="1"/>
        <end position="22"/>
    </location>
</feature>
<reference evidence="2 3" key="1">
    <citation type="journal article" date="2019" name="Int. J. Syst. Evol. Microbiol.">
        <title>The Global Catalogue of Microorganisms (GCM) 10K type strain sequencing project: providing services to taxonomists for standard genome sequencing and annotation.</title>
        <authorList>
            <consortium name="The Broad Institute Genomics Platform"/>
            <consortium name="The Broad Institute Genome Sequencing Center for Infectious Disease"/>
            <person name="Wu L."/>
            <person name="Ma J."/>
        </authorList>
    </citation>
    <scope>NUCLEOTIDE SEQUENCE [LARGE SCALE GENOMIC DNA]</scope>
    <source>
        <strain evidence="2 3">JCM 13581</strain>
    </source>
</reference>
<protein>
    <recommendedName>
        <fullName evidence="4">DUF3618 domain-containing protein</fullName>
    </recommendedName>
</protein>
<name>A0ABN2NS76_9ACTN</name>
<sequence length="157" mass="16865">MRRAGPATGYSHADKDGTKEQAVTETEMIDLHLTERADRVREHTATAVQAGLDAQLAARVRHSAELMDSGDDGAVTERIAELEQESDIERILGANAAALALTGTVLAGVHHRRWLLLPGVVTAFLVQHAVQGWRPPISLFRRSACGPAGRSTPSATR</sequence>
<dbReference type="EMBL" id="BAAAMJ010000001">
    <property type="protein sequence ID" value="GAA1894582.1"/>
    <property type="molecule type" value="Genomic_DNA"/>
</dbReference>
<dbReference type="Proteomes" id="UP001501303">
    <property type="component" value="Unassembled WGS sequence"/>
</dbReference>
<keyword evidence="3" id="KW-1185">Reference proteome</keyword>
<dbReference type="Gene3D" id="6.10.140.1340">
    <property type="match status" value="1"/>
</dbReference>
<organism evidence="2 3">
    <name type="scientific">Streptomyces sodiiphilus</name>
    <dbReference type="NCBI Taxonomy" id="226217"/>
    <lineage>
        <taxon>Bacteria</taxon>
        <taxon>Bacillati</taxon>
        <taxon>Actinomycetota</taxon>
        <taxon>Actinomycetes</taxon>
        <taxon>Kitasatosporales</taxon>
        <taxon>Streptomycetaceae</taxon>
        <taxon>Streptomyces</taxon>
    </lineage>
</organism>
<evidence type="ECO:0008006" key="4">
    <source>
        <dbReference type="Google" id="ProtNLM"/>
    </source>
</evidence>
<comment type="caution">
    <text evidence="2">The sequence shown here is derived from an EMBL/GenBank/DDBJ whole genome shotgun (WGS) entry which is preliminary data.</text>
</comment>
<evidence type="ECO:0000256" key="1">
    <source>
        <dbReference type="SAM" id="MobiDB-lite"/>
    </source>
</evidence>
<accession>A0ABN2NS76</accession>